<protein>
    <submittedName>
        <fullName evidence="1">RHS repeat-associated core domain-containing protein</fullName>
    </submittedName>
</protein>
<organism evidence="1 2">
    <name type="scientific">Chryseobacterium elymi</name>
    <dbReference type="NCBI Taxonomy" id="395936"/>
    <lineage>
        <taxon>Bacteria</taxon>
        <taxon>Pseudomonadati</taxon>
        <taxon>Bacteroidota</taxon>
        <taxon>Flavobacteriia</taxon>
        <taxon>Flavobacteriales</taxon>
        <taxon>Weeksellaceae</taxon>
        <taxon>Chryseobacterium group</taxon>
        <taxon>Chryseobacterium</taxon>
    </lineage>
</organism>
<reference evidence="1 2" key="1">
    <citation type="journal article" date="2010" name="Syst. Appl. Microbiol.">
        <title>Four new species of Chryseobacterium from the rhizosphere of coastal sand dune plants, Chryseobacterium elymi sp. nov., Chryseobacterium hagamense sp. nov., Chryseobacterium lathyri sp. nov. and Chryseobacterium rhizosphaerae sp. nov.</title>
        <authorList>
            <person name="Cho S.H."/>
            <person name="Lee K.S."/>
            <person name="Shin D.S."/>
            <person name="Han J.H."/>
            <person name="Park K.S."/>
            <person name="Lee C.H."/>
            <person name="Park K.H."/>
            <person name="Kim S.B."/>
        </authorList>
    </citation>
    <scope>NUCLEOTIDE SEQUENCE [LARGE SCALE GENOMIC DNA]</scope>
    <source>
        <strain evidence="1 2">KCTC 22547</strain>
    </source>
</reference>
<dbReference type="AlphaFoldDB" id="A0A3D9CX77"/>
<feature type="non-terminal residue" evidence="1">
    <location>
        <position position="1"/>
    </location>
</feature>
<dbReference type="Proteomes" id="UP000257030">
    <property type="component" value="Unassembled WGS sequence"/>
</dbReference>
<gene>
    <name evidence="1" type="ORF">DRF60_20860</name>
</gene>
<dbReference type="EMBL" id="QNUH01000066">
    <property type="protein sequence ID" value="REC70385.1"/>
    <property type="molecule type" value="Genomic_DNA"/>
</dbReference>
<accession>A0A3D9CX77</accession>
<sequence length="221" mass="24977">DLNGNITNLKRSEGLQGGSIAMTIDDLSYTYTGNRLNTVTDLSGQYSGYPDTSGNQIAYDDNGNIKDHRDKGILQIDYNFLNLPNYLMFDKGLAMRNGMINENTYYTYRADGVKLKKIYNFAPPNPSGTVTSLLSKITEYVDGFQYEGSKANVLKLKFVPTVEGYYNFENNKYIYNYTDHLGNVRLSYFNNGIGIEVLEENNYYPFGLKHEGYNILTGNPA</sequence>
<name>A0A3D9CX77_9FLAO</name>
<evidence type="ECO:0000313" key="2">
    <source>
        <dbReference type="Proteomes" id="UP000257030"/>
    </source>
</evidence>
<comment type="caution">
    <text evidence="1">The sequence shown here is derived from an EMBL/GenBank/DDBJ whole genome shotgun (WGS) entry which is preliminary data.</text>
</comment>
<evidence type="ECO:0000313" key="1">
    <source>
        <dbReference type="EMBL" id="REC70385.1"/>
    </source>
</evidence>
<proteinExistence type="predicted"/>
<dbReference type="Gene3D" id="2.180.10.10">
    <property type="entry name" value="RHS repeat-associated core"/>
    <property type="match status" value="1"/>
</dbReference>
<feature type="non-terminal residue" evidence="1">
    <location>
        <position position="221"/>
    </location>
</feature>
<keyword evidence="2" id="KW-1185">Reference proteome</keyword>